<dbReference type="EMBL" id="LGUT01001910">
    <property type="protein sequence ID" value="KOG88001.1"/>
    <property type="molecule type" value="Genomic_DNA"/>
</dbReference>
<keyword evidence="7" id="KW-0964">Secreted</keyword>
<evidence type="ECO:0000256" key="14">
    <source>
        <dbReference type="ARBA" id="ARBA00029927"/>
    </source>
</evidence>
<evidence type="ECO:0000256" key="5">
    <source>
        <dbReference type="ARBA" id="ARBA00012325"/>
    </source>
</evidence>
<sequence>MRKRIAVLTALIPALLSTTIGAASAHPAPPAPPAPRAVVTLTYDASRAGQWQGAIQKAVQIWNDTVHNVRLKPAATPGSADYTYRATSGWPQSTLGPVFPGRRGAVQLGQQAVNEGYDVTRIAAHETGHILGLLDTYNGPCSQLMSGHGPGPSCTNAKPDATEAARVDRNYANRTTPKPTHPHQVIIDIWSTPAPTKTP</sequence>
<dbReference type="RefSeq" id="WP_030886329.1">
    <property type="nucleotide sequence ID" value="NZ_JBIRHZ010000004.1"/>
</dbReference>
<organism evidence="16 17">
    <name type="scientific">Streptomyces varsoviensis</name>
    <dbReference type="NCBI Taxonomy" id="67373"/>
    <lineage>
        <taxon>Bacteria</taxon>
        <taxon>Bacillati</taxon>
        <taxon>Actinomycetota</taxon>
        <taxon>Actinomycetes</taxon>
        <taxon>Kitasatosporales</taxon>
        <taxon>Streptomycetaceae</taxon>
        <taxon>Streptomyces</taxon>
    </lineage>
</organism>
<reference evidence="16 17" key="1">
    <citation type="submission" date="2015-07" db="EMBL/GenBank/DDBJ databases">
        <authorList>
            <person name="Ju K.-S."/>
            <person name="Doroghazi J.R."/>
            <person name="Metcalf W.W."/>
        </authorList>
    </citation>
    <scope>NUCLEOTIDE SEQUENCE [LARGE SCALE GENOMIC DNA]</scope>
    <source>
        <strain evidence="16 17">NRRL B-3589</strain>
    </source>
</reference>
<accession>A0ABR5J4D8</accession>
<evidence type="ECO:0000313" key="16">
    <source>
        <dbReference type="EMBL" id="KOG88001.1"/>
    </source>
</evidence>
<dbReference type="Pfam" id="PF02031">
    <property type="entry name" value="Peptidase_M7"/>
    <property type="match status" value="1"/>
</dbReference>
<keyword evidence="12 16" id="KW-0482">Metalloprotease</keyword>
<gene>
    <name evidence="16" type="ORF">ADK38_22270</name>
</gene>
<keyword evidence="13" id="KW-1015">Disulfide bond</keyword>
<evidence type="ECO:0000256" key="11">
    <source>
        <dbReference type="ARBA" id="ARBA00022833"/>
    </source>
</evidence>
<dbReference type="InterPro" id="IPR000013">
    <property type="entry name" value="Peptidase_M7"/>
</dbReference>
<comment type="similarity">
    <text evidence="4">Belongs to the peptidase M7 family.</text>
</comment>
<evidence type="ECO:0000256" key="8">
    <source>
        <dbReference type="ARBA" id="ARBA00022670"/>
    </source>
</evidence>
<name>A0ABR5J4D8_9ACTN</name>
<comment type="catalytic activity">
    <reaction evidence="1">
        <text>Hydrolyzes proteins with a preference for Tyr or Phe in the P1' position. Has no action on amino-acid p-nitroanilides.</text>
        <dbReference type="EC" id="3.4.24.77"/>
    </reaction>
</comment>
<evidence type="ECO:0000256" key="12">
    <source>
        <dbReference type="ARBA" id="ARBA00023049"/>
    </source>
</evidence>
<dbReference type="PRINTS" id="PR00787">
    <property type="entry name" value="NEUTRALPTASE"/>
</dbReference>
<comment type="caution">
    <text evidence="16">The sequence shown here is derived from an EMBL/GenBank/DDBJ whole genome shotgun (WGS) entry which is preliminary data.</text>
</comment>
<keyword evidence="9" id="KW-0479">Metal-binding</keyword>
<evidence type="ECO:0000256" key="9">
    <source>
        <dbReference type="ARBA" id="ARBA00022723"/>
    </source>
</evidence>
<keyword evidence="11" id="KW-0862">Zinc</keyword>
<keyword evidence="15" id="KW-0732">Signal</keyword>
<comment type="subcellular location">
    <subcellularLocation>
        <location evidence="3">Secreted</location>
    </subcellularLocation>
</comment>
<evidence type="ECO:0000256" key="6">
    <source>
        <dbReference type="ARBA" id="ARBA00019129"/>
    </source>
</evidence>
<keyword evidence="10" id="KW-0378">Hydrolase</keyword>
<dbReference type="InterPro" id="IPR024079">
    <property type="entry name" value="MetalloPept_cat_dom_sf"/>
</dbReference>
<comment type="cofactor">
    <cofactor evidence="2">
        <name>Zn(2+)</name>
        <dbReference type="ChEBI" id="CHEBI:29105"/>
    </cofactor>
</comment>
<proteinExistence type="inferred from homology"/>
<evidence type="ECO:0000256" key="3">
    <source>
        <dbReference type="ARBA" id="ARBA00004613"/>
    </source>
</evidence>
<keyword evidence="17" id="KW-1185">Reference proteome</keyword>
<evidence type="ECO:0000256" key="10">
    <source>
        <dbReference type="ARBA" id="ARBA00022801"/>
    </source>
</evidence>
<feature type="signal peptide" evidence="15">
    <location>
        <begin position="1"/>
        <end position="25"/>
    </location>
</feature>
<dbReference type="EC" id="3.4.24.77" evidence="5"/>
<dbReference type="SUPFAM" id="SSF55486">
    <property type="entry name" value="Metalloproteases ('zincins'), catalytic domain"/>
    <property type="match status" value="1"/>
</dbReference>
<evidence type="ECO:0000256" key="1">
    <source>
        <dbReference type="ARBA" id="ARBA00000612"/>
    </source>
</evidence>
<dbReference type="Proteomes" id="UP000037020">
    <property type="component" value="Unassembled WGS sequence"/>
</dbReference>
<evidence type="ECO:0000256" key="15">
    <source>
        <dbReference type="SAM" id="SignalP"/>
    </source>
</evidence>
<feature type="chain" id="PRO_5045517469" description="Extracellular small neutral protease" evidence="15">
    <location>
        <begin position="26"/>
        <end position="199"/>
    </location>
</feature>
<evidence type="ECO:0000256" key="7">
    <source>
        <dbReference type="ARBA" id="ARBA00022525"/>
    </source>
</evidence>
<evidence type="ECO:0000256" key="2">
    <source>
        <dbReference type="ARBA" id="ARBA00001947"/>
    </source>
</evidence>
<dbReference type="Gene3D" id="3.40.390.10">
    <property type="entry name" value="Collagenase (Catalytic Domain)"/>
    <property type="match status" value="1"/>
</dbReference>
<evidence type="ECO:0000313" key="17">
    <source>
        <dbReference type="Proteomes" id="UP000037020"/>
    </source>
</evidence>
<keyword evidence="8" id="KW-0645">Protease</keyword>
<evidence type="ECO:0000256" key="4">
    <source>
        <dbReference type="ARBA" id="ARBA00006571"/>
    </source>
</evidence>
<dbReference type="GO" id="GO:0008237">
    <property type="term" value="F:metallopeptidase activity"/>
    <property type="evidence" value="ECO:0007669"/>
    <property type="project" value="UniProtKB-KW"/>
</dbReference>
<evidence type="ECO:0000256" key="13">
    <source>
        <dbReference type="ARBA" id="ARBA00023157"/>
    </source>
</evidence>
<protein>
    <recommendedName>
        <fullName evidence="6">Extracellular small neutral protease</fullName>
        <ecNumber evidence="5">3.4.24.77</ecNumber>
    </recommendedName>
    <alternativeName>
        <fullName evidence="14">Snapalysin</fullName>
    </alternativeName>
</protein>